<dbReference type="AlphaFoldDB" id="A0A1T4WLU8"/>
<organism evidence="2 3">
    <name type="scientific">Desulfobaculum bizertense DSM 18034</name>
    <dbReference type="NCBI Taxonomy" id="1121442"/>
    <lineage>
        <taxon>Bacteria</taxon>
        <taxon>Pseudomonadati</taxon>
        <taxon>Thermodesulfobacteriota</taxon>
        <taxon>Desulfovibrionia</taxon>
        <taxon>Desulfovibrionales</taxon>
        <taxon>Desulfovibrionaceae</taxon>
        <taxon>Desulfobaculum</taxon>
    </lineage>
</organism>
<evidence type="ECO:0000313" key="3">
    <source>
        <dbReference type="Proteomes" id="UP000189733"/>
    </source>
</evidence>
<keyword evidence="2" id="KW-0418">Kinase</keyword>
<dbReference type="PANTHER" id="PTHR37809">
    <property type="entry name" value="RIBOSOMAL PROTEIN S12 METHYLTHIOTRANSFERASE ACCESSORY FACTOR YCAO"/>
    <property type="match status" value="1"/>
</dbReference>
<protein>
    <submittedName>
        <fullName evidence="2">YcaO-type kinase domain-containing protein</fullName>
    </submittedName>
</protein>
<dbReference type="STRING" id="1121442.SAMN02745702_02427"/>
<dbReference type="GO" id="GO:0016301">
    <property type="term" value="F:kinase activity"/>
    <property type="evidence" value="ECO:0007669"/>
    <property type="project" value="UniProtKB-KW"/>
</dbReference>
<gene>
    <name evidence="2" type="ORF">SAMN02745702_02427</name>
</gene>
<reference evidence="2 3" key="1">
    <citation type="submission" date="2017-02" db="EMBL/GenBank/DDBJ databases">
        <authorList>
            <person name="Peterson S.W."/>
        </authorList>
    </citation>
    <scope>NUCLEOTIDE SEQUENCE [LARGE SCALE GENOMIC DNA]</scope>
    <source>
        <strain evidence="2 3">DSM 18034</strain>
    </source>
</reference>
<feature type="domain" description="YcaO" evidence="1">
    <location>
        <begin position="241"/>
        <end position="555"/>
    </location>
</feature>
<dbReference type="InterPro" id="IPR003776">
    <property type="entry name" value="YcaO-like_dom"/>
</dbReference>
<dbReference type="Proteomes" id="UP000189733">
    <property type="component" value="Unassembled WGS sequence"/>
</dbReference>
<dbReference type="PANTHER" id="PTHR37809:SF1">
    <property type="entry name" value="RIBOSOMAL PROTEIN S12 METHYLTHIOTRANSFERASE ACCESSORY FACTOR YCAO"/>
    <property type="match status" value="1"/>
</dbReference>
<evidence type="ECO:0000313" key="2">
    <source>
        <dbReference type="EMBL" id="SKA78340.1"/>
    </source>
</evidence>
<dbReference type="Gene3D" id="3.30.1330.230">
    <property type="match status" value="1"/>
</dbReference>
<keyword evidence="3" id="KW-1185">Reference proteome</keyword>
<dbReference type="Pfam" id="PF02624">
    <property type="entry name" value="YcaO"/>
    <property type="match status" value="1"/>
</dbReference>
<proteinExistence type="predicted"/>
<keyword evidence="2" id="KW-0808">Transferase</keyword>
<name>A0A1T4WLU8_9BACT</name>
<evidence type="ECO:0000259" key="1">
    <source>
        <dbReference type="PROSITE" id="PS51664"/>
    </source>
</evidence>
<dbReference type="EMBL" id="FUYA01000008">
    <property type="protein sequence ID" value="SKA78340.1"/>
    <property type="molecule type" value="Genomic_DNA"/>
</dbReference>
<accession>A0A1T4WLU8</accession>
<dbReference type="PROSITE" id="PS51664">
    <property type="entry name" value="YCAO"/>
    <property type="match status" value="1"/>
</dbReference>
<sequence length="555" mass="61271">MPMKYRFRLLETQASIGFGAYVPEDDMSLGELLEELHRSPMDEFLRGAAIRAVQDAPDEVLRSCAQSTDLIERSLVREAFAGDAEKLKELGLGEAPDAEECAASPLVDLRNAARENQALHSQWAELLQANIMRHEPLPEAAELPASPYSPEECAEAGKDIVALSDLHFVPKKKKVPKLPTCDALTWEAQGKLEKAGVELSQQSRHTESLAPNGLVRQWRRKVSVKNGALEYTLEGMHTSFGRGMDFATAQVALTMEIVERYSSWVSVDGLELPEQRSSRALVHGSYEELRAAGHEIFDPSRLPLNVTYSNEALYWLPCDMAGKNETCLVPAQCLFLFCNLDEPALFAGLGSTGLAAGTVMEQARLSALMEIVERDAETVTPVDPAAYFRIRSTKPEVQELLDQYARKGYDVLFMECTSELGIPCYHSFVTGPQGQLMKGASASLSGPKAALSALLEVPYPFPFGPESRKGPAEAPYKVLEDLPDFSTGNMVEDLRMVEQLLIESGRRPLYANLTHKELGYPVVRAVIPGLELLPDYDPFTRISPRVISRILSKKS</sequence>